<gene>
    <name evidence="1" type="ORF">CRM76_19230</name>
</gene>
<dbReference type="CDD" id="cd14744">
    <property type="entry name" value="PAAR_CT_2"/>
    <property type="match status" value="1"/>
</dbReference>
<sequence>MLGVIRVGDTTSGGGQVLQGSGGVKFQGKEVSCLGDKVSCPTHGMTIIAEGDEGSKINGKPVALHGHICGCGCSLITSLPGAGKR</sequence>
<dbReference type="AlphaFoldDB" id="A0A2A7U6J1"/>
<dbReference type="InterPro" id="IPR008727">
    <property type="entry name" value="PAAR_motif"/>
</dbReference>
<evidence type="ECO:0000313" key="1">
    <source>
        <dbReference type="EMBL" id="PEH73904.1"/>
    </source>
</evidence>
<dbReference type="EMBL" id="PDDV01000013">
    <property type="protein sequence ID" value="PEH73904.1"/>
    <property type="molecule type" value="Genomic_DNA"/>
</dbReference>
<comment type="caution">
    <text evidence="1">The sequence shown here is derived from an EMBL/GenBank/DDBJ whole genome shotgun (WGS) entry which is preliminary data.</text>
</comment>
<dbReference type="Proteomes" id="UP000219788">
    <property type="component" value="Unassembled WGS sequence"/>
</dbReference>
<dbReference type="Pfam" id="PF05488">
    <property type="entry name" value="PAAR_motif"/>
    <property type="match status" value="1"/>
</dbReference>
<accession>A0A2A7U6J1</accession>
<reference evidence="2" key="1">
    <citation type="submission" date="2017-09" db="EMBL/GenBank/DDBJ databases">
        <title>FDA dAtabase for Regulatory Grade micrObial Sequences (FDA-ARGOS): Supporting development and validation of Infectious Disease Dx tests.</title>
        <authorList>
            <person name="Goldberg B."/>
            <person name="Campos J."/>
            <person name="Tallon L."/>
            <person name="Sadzewicz L."/>
            <person name="Ott S."/>
            <person name="Zhao X."/>
            <person name="Nagaraj S."/>
            <person name="Vavikolanu K."/>
            <person name="Aluvathingal J."/>
            <person name="Nadendla S."/>
            <person name="Geyer C."/>
            <person name="Sichtig H."/>
        </authorList>
    </citation>
    <scope>NUCLEOTIDE SEQUENCE [LARGE SCALE GENOMIC DNA]</scope>
    <source>
        <strain evidence="2">FDAARGOS_370</strain>
    </source>
</reference>
<proteinExistence type="predicted"/>
<organism evidence="1 2">
    <name type="scientific">Edwardsiella tarda</name>
    <dbReference type="NCBI Taxonomy" id="636"/>
    <lineage>
        <taxon>Bacteria</taxon>
        <taxon>Pseudomonadati</taxon>
        <taxon>Pseudomonadota</taxon>
        <taxon>Gammaproteobacteria</taxon>
        <taxon>Enterobacterales</taxon>
        <taxon>Hafniaceae</taxon>
        <taxon>Edwardsiella</taxon>
    </lineage>
</organism>
<dbReference type="RefSeq" id="WP_098143470.1">
    <property type="nucleotide sequence ID" value="NZ_PDDV01000013.1"/>
</dbReference>
<evidence type="ECO:0008006" key="3">
    <source>
        <dbReference type="Google" id="ProtNLM"/>
    </source>
</evidence>
<name>A0A2A7U6J1_EDWTA</name>
<evidence type="ECO:0000313" key="2">
    <source>
        <dbReference type="Proteomes" id="UP000219788"/>
    </source>
</evidence>
<dbReference type="Gene3D" id="2.60.200.60">
    <property type="match status" value="1"/>
</dbReference>
<protein>
    <recommendedName>
        <fullName evidence="3">PAAR domain-containing protein</fullName>
    </recommendedName>
</protein>
<dbReference type="OrthoDB" id="6860016at2"/>